<name>R4YK37_OLEAN</name>
<gene>
    <name evidence="1" type="ORF">OLEAN_C03340</name>
</gene>
<dbReference type="STRING" id="698738.OLEAN_C03340"/>
<dbReference type="Proteomes" id="UP000032749">
    <property type="component" value="Chromosome"/>
</dbReference>
<dbReference type="AlphaFoldDB" id="R4YK37"/>
<reference evidence="1 2" key="1">
    <citation type="journal article" date="2013" name="Nat. Commun.">
        <title>Genome sequence and functional genomic analysis of the oil-degrading bacterium Oleispira antarctica.</title>
        <authorList>
            <person name="Kube M."/>
            <person name="Chernikova T.N."/>
            <person name="Al-Ramahi Y."/>
            <person name="Beloqui A."/>
            <person name="Lopez-Cortez N."/>
            <person name="Guazzaroni M.E."/>
            <person name="Heipieper H.J."/>
            <person name="Klages S."/>
            <person name="Kotsyurbenko O.R."/>
            <person name="Langer I."/>
            <person name="Nechitaylo T.Y."/>
            <person name="Lunsdorf H."/>
            <person name="Fernandez M."/>
            <person name="Juarez S."/>
            <person name="Ciordia S."/>
            <person name="Singer A."/>
            <person name="Kagan O."/>
            <person name="Egorova O."/>
            <person name="Petit P.A."/>
            <person name="Stogios P."/>
            <person name="Kim Y."/>
            <person name="Tchigvintsev A."/>
            <person name="Flick R."/>
            <person name="Denaro R."/>
            <person name="Genovese M."/>
            <person name="Albar J.P."/>
            <person name="Reva O.N."/>
            <person name="Martinez-Gomariz M."/>
            <person name="Tran H."/>
            <person name="Ferrer M."/>
            <person name="Savchenko A."/>
            <person name="Yakunin A.F."/>
            <person name="Yakimov M.M."/>
            <person name="Golyshina O.V."/>
            <person name="Reinhardt R."/>
            <person name="Golyshin P.N."/>
        </authorList>
    </citation>
    <scope>NUCLEOTIDE SEQUENCE [LARGE SCALE GENOMIC DNA]</scope>
</reference>
<evidence type="ECO:0000313" key="2">
    <source>
        <dbReference type="Proteomes" id="UP000032749"/>
    </source>
</evidence>
<accession>R4YK37</accession>
<protein>
    <submittedName>
        <fullName evidence="1">Uncharacterized protein</fullName>
    </submittedName>
</protein>
<proteinExistence type="predicted"/>
<dbReference type="KEGG" id="oai:OLEAN_C03340"/>
<keyword evidence="2" id="KW-1185">Reference proteome</keyword>
<sequence length="144" mass="16302">MRAPIIMPRHNPNNRSSRPNFAGVPRVVMDNPSYVNLGPSAKALIFEGSYQFNGFNNGNICFAWTLMQKRGWKSKATLAKAVAELVTENITVLSRQGHFRKPFDKCSLYAITWLRVDECPGKNLEIPATIRPLRNFSAEKHARK</sequence>
<dbReference type="EMBL" id="FO203512">
    <property type="protein sequence ID" value="CCK74510.1"/>
    <property type="molecule type" value="Genomic_DNA"/>
</dbReference>
<evidence type="ECO:0000313" key="1">
    <source>
        <dbReference type="EMBL" id="CCK74510.1"/>
    </source>
</evidence>
<organism evidence="1 2">
    <name type="scientific">Oleispira antarctica RB-8</name>
    <dbReference type="NCBI Taxonomy" id="698738"/>
    <lineage>
        <taxon>Bacteria</taxon>
        <taxon>Pseudomonadati</taxon>
        <taxon>Pseudomonadota</taxon>
        <taxon>Gammaproteobacteria</taxon>
        <taxon>Oceanospirillales</taxon>
        <taxon>Oceanospirillaceae</taxon>
        <taxon>Oleispira</taxon>
    </lineage>
</organism>
<dbReference type="HOGENOM" id="CLU_124932_1_0_6"/>